<accession>I7LLF8</accession>
<protein>
    <submittedName>
        <fullName evidence="1">Uncharacterized protein</fullName>
    </submittedName>
</protein>
<keyword evidence="2" id="KW-1185">Reference proteome</keyword>
<sequence>MRCPACGFEDEGRYCSNCGGLLARETKTAPAKGSWSDRCPVCRANPLAETMSRGFLGLTSQEVYSCPGCGATFTPAGNGTFRFSRVADRSNPVWKNYSNQTLRGDEWRRIAYGGVSDARQRELDFEYALEEIQRGFVPELRVETNAVLLKRGERAVAVIPGVTLKEPRSVRTTYGGGAGPSFRIAKGVYFRTGGFVARSESHEEIKVIDSGTLTLTNRRMVFNGGKRTINFPLGKIVGMEPYRDGIAVNRDGKQRTEYYTGLDTIHLTIRVDDRSHVVPLSGMILMCMVQGLINSEE</sequence>
<reference evidence="2" key="1">
    <citation type="journal article" date="2012" name="J. Bacteriol.">
        <title>Complete genome sequence of the hydrogenotrophic, methanogenic archaeon Methanoculleus bourgensis strain MS2T, isolated from a sewage sludge digester.</title>
        <authorList>
            <person name="Maus I."/>
            <person name="Wibberg D."/>
            <person name="Stantscheff R."/>
            <person name="Eikmeyer F.G."/>
            <person name="Seffner A."/>
            <person name="Boelter J."/>
            <person name="Szczepanowski R."/>
            <person name="Blom J."/>
            <person name="Jaenicke S."/>
            <person name="Konig H."/>
            <person name="Puhler A."/>
            <person name="Schluter A."/>
        </authorList>
    </citation>
    <scope>NUCLEOTIDE SEQUENCE [LARGE SCALE GENOMIC DNA]</scope>
    <source>
        <strain evidence="2">ATCC 43281 / DSM 3045 / OCM 15 / MS2</strain>
    </source>
</reference>
<dbReference type="GeneID" id="13353964"/>
<evidence type="ECO:0000313" key="1">
    <source>
        <dbReference type="EMBL" id="CCJ35329.1"/>
    </source>
</evidence>
<dbReference type="KEGG" id="mbg:BN140_0406"/>
<dbReference type="HOGENOM" id="CLU_051619_0_0_2"/>
<proteinExistence type="predicted"/>
<gene>
    <name evidence="1" type="ordered locus">BN140_0406</name>
</gene>
<evidence type="ECO:0000313" key="2">
    <source>
        <dbReference type="Proteomes" id="UP000009007"/>
    </source>
</evidence>
<dbReference type="PATRIC" id="fig|1201294.9.peg.434"/>
<dbReference type="RefSeq" id="WP_014866306.1">
    <property type="nucleotide sequence ID" value="NC_018227.2"/>
</dbReference>
<dbReference type="AlphaFoldDB" id="I7LLF8"/>
<dbReference type="EMBL" id="HE964772">
    <property type="protein sequence ID" value="CCJ35329.1"/>
    <property type="molecule type" value="Genomic_DNA"/>
</dbReference>
<organism evidence="1 2">
    <name type="scientific">Methanoculleus bourgensis (strain ATCC 43281 / DSM 3045 / OCM 15 / MS2)</name>
    <name type="common">Methanogenium bourgense</name>
    <dbReference type="NCBI Taxonomy" id="1201294"/>
    <lineage>
        <taxon>Archaea</taxon>
        <taxon>Methanobacteriati</taxon>
        <taxon>Methanobacteriota</taxon>
        <taxon>Stenosarchaea group</taxon>
        <taxon>Methanomicrobia</taxon>
        <taxon>Methanomicrobiales</taxon>
        <taxon>Methanomicrobiaceae</taxon>
        <taxon>Methanoculleus</taxon>
    </lineage>
</organism>
<name>I7LLF8_METBM</name>
<dbReference type="Proteomes" id="UP000009007">
    <property type="component" value="Chromosome I"/>
</dbReference>